<protein>
    <submittedName>
        <fullName evidence="7">6-phospho-beta-glucosidase</fullName>
    </submittedName>
</protein>
<dbReference type="AlphaFoldDB" id="A0A318KUI4"/>
<dbReference type="STRING" id="1034346.GCA_000313565_00139"/>
<dbReference type="InterPro" id="IPR001360">
    <property type="entry name" value="Glyco_hydro_1"/>
</dbReference>
<proteinExistence type="inferred from homology"/>
<dbReference type="NCBIfam" id="NF007154">
    <property type="entry name" value="PRK09589.1"/>
    <property type="match status" value="1"/>
</dbReference>
<dbReference type="FunFam" id="3.20.20.80:FF:000004">
    <property type="entry name" value="Beta-glucosidase 6-phospho-beta-glucosidase"/>
    <property type="match status" value="1"/>
</dbReference>
<dbReference type="InterPro" id="IPR033132">
    <property type="entry name" value="GH_1_N_CS"/>
</dbReference>
<evidence type="ECO:0000256" key="1">
    <source>
        <dbReference type="ARBA" id="ARBA00010838"/>
    </source>
</evidence>
<dbReference type="PANTHER" id="PTHR10353">
    <property type="entry name" value="GLYCOSYL HYDROLASE"/>
    <property type="match status" value="1"/>
</dbReference>
<dbReference type="GO" id="GO:0005829">
    <property type="term" value="C:cytosol"/>
    <property type="evidence" value="ECO:0007669"/>
    <property type="project" value="TreeGrafter"/>
</dbReference>
<dbReference type="PRINTS" id="PR00131">
    <property type="entry name" value="GLHYDRLASE1"/>
</dbReference>
<evidence type="ECO:0000256" key="3">
    <source>
        <dbReference type="ARBA" id="ARBA00023295"/>
    </source>
</evidence>
<name>A0A318KUI4_9FIRM</name>
<evidence type="ECO:0000256" key="5">
    <source>
        <dbReference type="RuleBase" id="RU003690"/>
    </source>
</evidence>
<dbReference type="PANTHER" id="PTHR10353:SF122">
    <property type="entry name" value="6-PHOSPHO-BETA-GLUCOSIDASE ASCB-RELATED"/>
    <property type="match status" value="1"/>
</dbReference>
<keyword evidence="2 6" id="KW-0378">Hydrolase</keyword>
<organism evidence="7 8">
    <name type="scientific">Dielma fastidiosa</name>
    <dbReference type="NCBI Taxonomy" id="1034346"/>
    <lineage>
        <taxon>Bacteria</taxon>
        <taxon>Bacillati</taxon>
        <taxon>Bacillota</taxon>
        <taxon>Erysipelotrichia</taxon>
        <taxon>Erysipelotrichales</taxon>
        <taxon>Erysipelotrichaceae</taxon>
        <taxon>Dielma</taxon>
    </lineage>
</organism>
<evidence type="ECO:0000256" key="6">
    <source>
        <dbReference type="RuleBase" id="RU004468"/>
    </source>
</evidence>
<keyword evidence="8" id="KW-1185">Reference proteome</keyword>
<dbReference type="RefSeq" id="WP_022936447.1">
    <property type="nucleotide sequence ID" value="NZ_CABKRQ010000001.1"/>
</dbReference>
<dbReference type="SUPFAM" id="SSF51445">
    <property type="entry name" value="(Trans)glycosidases"/>
    <property type="match status" value="1"/>
</dbReference>
<keyword evidence="3 6" id="KW-0326">Glycosidase</keyword>
<dbReference type="Pfam" id="PF00232">
    <property type="entry name" value="Glyco_hydro_1"/>
    <property type="match status" value="1"/>
</dbReference>
<dbReference type="NCBIfam" id="NF007158">
    <property type="entry name" value="PRK09593.1"/>
    <property type="match status" value="1"/>
</dbReference>
<comment type="caution">
    <text evidence="7">The sequence shown here is derived from an EMBL/GenBank/DDBJ whole genome shotgun (WGS) entry which is preliminary data.</text>
</comment>
<gene>
    <name evidence="7" type="ORF">DES51_101140</name>
</gene>
<accession>A0A318KUI4</accession>
<dbReference type="PROSITE" id="PS00572">
    <property type="entry name" value="GLYCOSYL_HYDROL_F1_1"/>
    <property type="match status" value="1"/>
</dbReference>
<dbReference type="PROSITE" id="PS00653">
    <property type="entry name" value="GLYCOSYL_HYDROL_F1_2"/>
    <property type="match status" value="1"/>
</dbReference>
<dbReference type="OrthoDB" id="1637462at2"/>
<dbReference type="GO" id="GO:0016052">
    <property type="term" value="P:carbohydrate catabolic process"/>
    <property type="evidence" value="ECO:0007669"/>
    <property type="project" value="TreeGrafter"/>
</dbReference>
<evidence type="ECO:0000256" key="2">
    <source>
        <dbReference type="ARBA" id="ARBA00022801"/>
    </source>
</evidence>
<dbReference type="GO" id="GO:0008422">
    <property type="term" value="F:beta-glucosidase activity"/>
    <property type="evidence" value="ECO:0007669"/>
    <property type="project" value="TreeGrafter"/>
</dbReference>
<dbReference type="Proteomes" id="UP000247612">
    <property type="component" value="Unassembled WGS sequence"/>
</dbReference>
<evidence type="ECO:0000256" key="4">
    <source>
        <dbReference type="PROSITE-ProRule" id="PRU10055"/>
    </source>
</evidence>
<dbReference type="EMBL" id="QJKH01000001">
    <property type="protein sequence ID" value="PXX81531.1"/>
    <property type="molecule type" value="Genomic_DNA"/>
</dbReference>
<dbReference type="InterPro" id="IPR017853">
    <property type="entry name" value="GH"/>
</dbReference>
<dbReference type="InterPro" id="IPR018120">
    <property type="entry name" value="Glyco_hydro_1_AS"/>
</dbReference>
<sequence>MSRLPENFLWGGAVAANQLEGAWNVDGKGISTADCMSAGAVDKERIYTDGIQEGVYYPNHEGIDFYHHYQEDIAMFAEMGFKCFRTSIAWTRIFPQGDEKEPNELGLQFYDRVFDECLKYGIEPVVTISHYETPYGLVKKYGSWRSRSMIDFYTRFCEVIFNRYKDKVKYWMTFNEINCISLHPAIPTGIRIGTDENFHQVTLQAAHHMFVASAKAVKLGHAINPDFKIGMMMLYPQTYAETCNPLDALKQMQAMDMQYYYSDVQVRGYYSSKAKKMQQALGVKLAAEPEDDAILREGKVDYIGFSYYMSMVASADLNKQVSGGNMLKGIKNPYLKASEWGWQIDPVGLRLTLNNLYDRYQLPLFIVENGLGAIDQIEADGSICDDYRIEYLREHIKEMIKAVDEDGVELMGYTPWGCIDLISAGTGEMKKRYGFIYVDRDDEGHGTLARSKKKSFEWYKQVIASNGEKL</sequence>
<feature type="active site" description="Nucleophile" evidence="4">
    <location>
        <position position="368"/>
    </location>
</feature>
<evidence type="ECO:0000313" key="7">
    <source>
        <dbReference type="EMBL" id="PXX81531.1"/>
    </source>
</evidence>
<reference evidence="7 8" key="1">
    <citation type="submission" date="2018-05" db="EMBL/GenBank/DDBJ databases">
        <title>Genomic Encyclopedia of Type Strains, Phase IV (KMG-IV): sequencing the most valuable type-strain genomes for metagenomic binning, comparative biology and taxonomic classification.</title>
        <authorList>
            <person name="Goeker M."/>
        </authorList>
    </citation>
    <scope>NUCLEOTIDE SEQUENCE [LARGE SCALE GENOMIC DNA]</scope>
    <source>
        <strain evidence="7 8">JC118</strain>
    </source>
</reference>
<comment type="similarity">
    <text evidence="1 5">Belongs to the glycosyl hydrolase 1 family.</text>
</comment>
<evidence type="ECO:0000313" key="8">
    <source>
        <dbReference type="Proteomes" id="UP000247612"/>
    </source>
</evidence>
<dbReference type="Gene3D" id="3.20.20.80">
    <property type="entry name" value="Glycosidases"/>
    <property type="match status" value="1"/>
</dbReference>